<dbReference type="EMBL" id="CP061799">
    <property type="protein sequence ID" value="QTA82822.1"/>
    <property type="molecule type" value="Genomic_DNA"/>
</dbReference>
<proteinExistence type="predicted"/>
<keyword evidence="3" id="KW-1185">Reference proteome</keyword>
<dbReference type="PANTHER" id="PTHR41317:SF1">
    <property type="entry name" value="PD-(D_E)XK NUCLEASE FAMILY TRANSPOSASE"/>
    <property type="match status" value="1"/>
</dbReference>
<dbReference type="InterPro" id="IPR010106">
    <property type="entry name" value="RpnA"/>
</dbReference>
<organism evidence="2 3">
    <name type="scientific">Desulfonema limicola</name>
    <dbReference type="NCBI Taxonomy" id="45656"/>
    <lineage>
        <taxon>Bacteria</taxon>
        <taxon>Pseudomonadati</taxon>
        <taxon>Thermodesulfobacteriota</taxon>
        <taxon>Desulfobacteria</taxon>
        <taxon>Desulfobacterales</taxon>
        <taxon>Desulfococcaceae</taxon>
        <taxon>Desulfonema</taxon>
    </lineage>
</organism>
<name>A0A975BCB8_9BACT</name>
<sequence>MKDKIDPLIDCVFKSILGSEKNKNLLIHFLNAVLELKKGERIYDAAILNPYNEREFTGDKLSVVDVKAKDEKGSMYQIEVQLAIHADIKARMLYTWSTVYRSQMEKGEDYEKLKPAISIWILDKNLFQDVDSCHLPFLVYNPENKIIFTDHLSIHVIQLPKWKHKGKIDNEKDRWIYLFKEGRNTDPENPPEILNTKEMRQVMQVLKDFSENQRNYLLYQSRREAIIKENTIIKRYEETAEELKKALKEKKKAFKDREDAFKEKEKAFKDREDAFKEKEDALKEKKKADEKIKSLMMLLKEKGIEIPDER</sequence>
<evidence type="ECO:0000256" key="1">
    <source>
        <dbReference type="SAM" id="Coils"/>
    </source>
</evidence>
<reference evidence="2" key="1">
    <citation type="journal article" date="2021" name="Microb. Physiol.">
        <title>Proteogenomic Insights into the Physiology of Marine, Sulfate-Reducing, Filamentous Desulfonema limicola and Desulfonema magnum.</title>
        <authorList>
            <person name="Schnaars V."/>
            <person name="Wohlbrand L."/>
            <person name="Scheve S."/>
            <person name="Hinrichs C."/>
            <person name="Reinhardt R."/>
            <person name="Rabus R."/>
        </authorList>
    </citation>
    <scope>NUCLEOTIDE SEQUENCE</scope>
    <source>
        <strain evidence="2">5ac10</strain>
    </source>
</reference>
<dbReference type="Pfam" id="PF12784">
    <property type="entry name" value="PDDEXK_2"/>
    <property type="match status" value="1"/>
</dbReference>
<dbReference type="Proteomes" id="UP000663720">
    <property type="component" value="Chromosome"/>
</dbReference>
<protein>
    <submittedName>
        <fullName evidence="2">Nuclease domain-containign protein, RpnA-like</fullName>
    </submittedName>
</protein>
<feature type="coiled-coil region" evidence="1">
    <location>
        <begin position="226"/>
        <end position="298"/>
    </location>
</feature>
<dbReference type="RefSeq" id="WP_207688703.1">
    <property type="nucleotide sequence ID" value="NZ_CP061799.1"/>
</dbReference>
<evidence type="ECO:0000313" key="2">
    <source>
        <dbReference type="EMBL" id="QTA82822.1"/>
    </source>
</evidence>
<dbReference type="NCBIfam" id="TIGR01784">
    <property type="entry name" value="T_den_put_tspse"/>
    <property type="match status" value="1"/>
</dbReference>
<evidence type="ECO:0000313" key="3">
    <source>
        <dbReference type="Proteomes" id="UP000663720"/>
    </source>
</evidence>
<keyword evidence="1" id="KW-0175">Coiled coil</keyword>
<dbReference type="AlphaFoldDB" id="A0A975BCB8"/>
<dbReference type="KEGG" id="dli:dnl_52060"/>
<dbReference type="PANTHER" id="PTHR41317">
    <property type="entry name" value="PD-(D_E)XK NUCLEASE FAMILY TRANSPOSASE"/>
    <property type="match status" value="1"/>
</dbReference>
<gene>
    <name evidence="2" type="ORF">dnl_52060</name>
</gene>
<accession>A0A975BCB8</accession>